<feature type="compositionally biased region" description="Basic and acidic residues" evidence="1">
    <location>
        <begin position="232"/>
        <end position="243"/>
    </location>
</feature>
<name>A0AAU9F1N0_DROMD</name>
<sequence length="295" mass="32486">MQRCYCGGNFGAGSAMRSALVQPPQQPQRPRGDLMSVTSSSRQSARPTQFVRRPSLKSTVPGLSLGLGHSNTRLSNDFSRRNSTATSVSHCSSCSAAAQQRQQSRAKVLRWGWERTGGVSSSSNSNTTTMSSSSPQYTDNRRFYEQSACVASRQPSQGQGQVQSGNSAASSSSPSPQPPSMHASHDNELQQLQALQKFRLMNASECFSDVRQDELRLQQAYDKLQRGSTQVDTDKWHKNRDNRQQQQQQQLSTGTTPYALRQKMLQLRLQADEEQGRGSGGTCAPMGRSCALRFN</sequence>
<feature type="region of interest" description="Disordered" evidence="1">
    <location>
        <begin position="17"/>
        <end position="81"/>
    </location>
</feature>
<gene>
    <name evidence="2" type="ORF">DMAD_08905</name>
</gene>
<proteinExistence type="predicted"/>
<feature type="region of interest" description="Disordered" evidence="1">
    <location>
        <begin position="225"/>
        <end position="256"/>
    </location>
</feature>
<evidence type="ECO:0000313" key="3">
    <source>
        <dbReference type="Proteomes" id="UP001500889"/>
    </source>
</evidence>
<dbReference type="EMBL" id="AP029263">
    <property type="protein sequence ID" value="BFF90366.1"/>
    <property type="molecule type" value="Genomic_DNA"/>
</dbReference>
<accession>A0AAU9F1N0</accession>
<dbReference type="AlphaFoldDB" id="A0AAU9F1N0"/>
<organism evidence="2 3">
    <name type="scientific">Drosophila madeirensis</name>
    <name type="common">Fruit fly</name>
    <dbReference type="NCBI Taxonomy" id="30013"/>
    <lineage>
        <taxon>Eukaryota</taxon>
        <taxon>Metazoa</taxon>
        <taxon>Ecdysozoa</taxon>
        <taxon>Arthropoda</taxon>
        <taxon>Hexapoda</taxon>
        <taxon>Insecta</taxon>
        <taxon>Pterygota</taxon>
        <taxon>Neoptera</taxon>
        <taxon>Endopterygota</taxon>
        <taxon>Diptera</taxon>
        <taxon>Brachycera</taxon>
        <taxon>Muscomorpha</taxon>
        <taxon>Ephydroidea</taxon>
        <taxon>Drosophilidae</taxon>
        <taxon>Drosophila</taxon>
        <taxon>Sophophora</taxon>
    </lineage>
</organism>
<reference evidence="2 3" key="1">
    <citation type="submission" date="2024-02" db="EMBL/GenBank/DDBJ databases">
        <title>A chromosome-level genome assembly of Drosophila madeirensis, a fruit fly species endemic to Madeira island.</title>
        <authorList>
            <person name="Tomihara K."/>
            <person name="Llopart A."/>
            <person name="Yamamoto D."/>
        </authorList>
    </citation>
    <scope>NUCLEOTIDE SEQUENCE [LARGE SCALE GENOMIC DNA]</scope>
    <source>
        <strain evidence="2 3">RF1</strain>
    </source>
</reference>
<evidence type="ECO:0000313" key="2">
    <source>
        <dbReference type="EMBL" id="BFF90366.1"/>
    </source>
</evidence>
<keyword evidence="3" id="KW-1185">Reference proteome</keyword>
<dbReference type="Proteomes" id="UP001500889">
    <property type="component" value="Chromosome O"/>
</dbReference>
<protein>
    <submittedName>
        <fullName evidence="2">Uncharacterized protein</fullName>
    </submittedName>
</protein>
<feature type="compositionally biased region" description="Polar residues" evidence="1">
    <location>
        <begin position="69"/>
        <end position="81"/>
    </location>
</feature>
<feature type="compositionally biased region" description="Low complexity" evidence="1">
    <location>
        <begin position="152"/>
        <end position="174"/>
    </location>
</feature>
<feature type="compositionally biased region" description="Low complexity" evidence="1">
    <location>
        <begin position="120"/>
        <end position="134"/>
    </location>
</feature>
<feature type="region of interest" description="Disordered" evidence="1">
    <location>
        <begin position="106"/>
        <end position="185"/>
    </location>
</feature>
<feature type="compositionally biased region" description="Polar residues" evidence="1">
    <location>
        <begin position="36"/>
        <end position="47"/>
    </location>
</feature>
<evidence type="ECO:0000256" key="1">
    <source>
        <dbReference type="SAM" id="MobiDB-lite"/>
    </source>
</evidence>